<dbReference type="InterPro" id="IPR040624">
    <property type="entry name" value="HalOD1"/>
</dbReference>
<gene>
    <name evidence="2" type="ORF">ELS19_19480</name>
</gene>
<evidence type="ECO:0000259" key="1">
    <source>
        <dbReference type="Pfam" id="PF18545"/>
    </source>
</evidence>
<comment type="caution">
    <text evidence="2">The sequence shown here is derived from an EMBL/GenBank/DDBJ whole genome shotgun (WGS) entry which is preliminary data.</text>
</comment>
<name>A0A482T044_9EURY</name>
<dbReference type="Proteomes" id="UP000294028">
    <property type="component" value="Unassembled WGS sequence"/>
</dbReference>
<sequence>MHETKGRTKERLIHWHDFETPEPVSEAVIEAVSELKACDKNDLPPLSDRINRSALNSLFGGEGPQQPEINRGELTFTYDGVRVTVDAIGMIRVVGTDA</sequence>
<evidence type="ECO:0000313" key="3">
    <source>
        <dbReference type="Proteomes" id="UP000294028"/>
    </source>
</evidence>
<feature type="domain" description="Halobacterial output" evidence="1">
    <location>
        <begin position="22"/>
        <end position="93"/>
    </location>
</feature>
<proteinExistence type="predicted"/>
<dbReference type="AlphaFoldDB" id="A0A482T044"/>
<protein>
    <recommendedName>
        <fullName evidence="1">Halobacterial output domain-containing protein</fullName>
    </recommendedName>
</protein>
<evidence type="ECO:0000313" key="2">
    <source>
        <dbReference type="EMBL" id="RYJ08771.1"/>
    </source>
</evidence>
<organism evidence="2 3">
    <name type="scientific">Halogeometricum borinquense</name>
    <dbReference type="NCBI Taxonomy" id="60847"/>
    <lineage>
        <taxon>Archaea</taxon>
        <taxon>Methanobacteriati</taxon>
        <taxon>Methanobacteriota</taxon>
        <taxon>Stenosarchaea group</taxon>
        <taxon>Halobacteria</taxon>
        <taxon>Halobacteriales</taxon>
        <taxon>Haloferacaceae</taxon>
        <taxon>Halogeometricum</taxon>
    </lineage>
</organism>
<reference evidence="2 3" key="1">
    <citation type="submission" date="2018-12" db="EMBL/GenBank/DDBJ databases">
        <title>Genome analysis provides insights into bioremediation potentialities of Halogeometricum borinquense strain N11.</title>
        <authorList>
            <person name="Najjari A."/>
            <person name="Youssef N."/>
            <person name="Fhoula I."/>
            <person name="Ben Dhia O."/>
            <person name="Mahjoubi M."/>
            <person name="Ouzari H.I."/>
            <person name="Cherif A."/>
        </authorList>
    </citation>
    <scope>NUCLEOTIDE SEQUENCE [LARGE SCALE GENOMIC DNA]</scope>
    <source>
        <strain evidence="2 3">N11</strain>
    </source>
</reference>
<dbReference type="Pfam" id="PF18545">
    <property type="entry name" value="HalOD1"/>
    <property type="match status" value="1"/>
</dbReference>
<accession>A0A482T044</accession>
<dbReference type="EMBL" id="RZHH01000003">
    <property type="protein sequence ID" value="RYJ08771.1"/>
    <property type="molecule type" value="Genomic_DNA"/>
</dbReference>